<feature type="binding site" evidence="11">
    <location>
        <position position="347"/>
    </location>
    <ligand>
        <name>FAD</name>
        <dbReference type="ChEBI" id="CHEBI:57692"/>
    </ligand>
</feature>
<evidence type="ECO:0000313" key="16">
    <source>
        <dbReference type="Proteomes" id="UP000006352"/>
    </source>
</evidence>
<dbReference type="PRINTS" id="PR00406">
    <property type="entry name" value="CYTB5RDTASE"/>
</dbReference>
<dbReference type="PANTHER" id="PTHR19370:SF185">
    <property type="entry name" value="NADH-CYTOCHROME B5 REDUCTASE"/>
    <property type="match status" value="1"/>
</dbReference>
<feature type="binding site" evidence="11">
    <location>
        <position position="264"/>
    </location>
    <ligand>
        <name>FAD</name>
        <dbReference type="ChEBI" id="CHEBI:57692"/>
    </ligand>
</feature>
<evidence type="ECO:0000256" key="1">
    <source>
        <dbReference type="ARBA" id="ARBA00001974"/>
    </source>
</evidence>
<dbReference type="InterPro" id="IPR036400">
    <property type="entry name" value="Cyt_B5-like_heme/steroid_sf"/>
</dbReference>
<dbReference type="SUPFAM" id="SSF55856">
    <property type="entry name" value="Cytochrome b5-like heme/steroid binding domain"/>
    <property type="match status" value="1"/>
</dbReference>
<evidence type="ECO:0000256" key="8">
    <source>
        <dbReference type="ARBA" id="ARBA00023002"/>
    </source>
</evidence>
<evidence type="ECO:0000256" key="2">
    <source>
        <dbReference type="ARBA" id="ARBA00006105"/>
    </source>
</evidence>
<evidence type="ECO:0000256" key="11">
    <source>
        <dbReference type="PIRSR" id="PIRSR601834-1"/>
    </source>
</evidence>
<dbReference type="AlphaFoldDB" id="J4IAD1"/>
<organism evidence="15 16">
    <name type="scientific">Fibroporia radiculosa</name>
    <dbReference type="NCBI Taxonomy" id="599839"/>
    <lineage>
        <taxon>Eukaryota</taxon>
        <taxon>Fungi</taxon>
        <taxon>Dikarya</taxon>
        <taxon>Basidiomycota</taxon>
        <taxon>Agaricomycotina</taxon>
        <taxon>Agaricomycetes</taxon>
        <taxon>Polyporales</taxon>
        <taxon>Fibroporiaceae</taxon>
        <taxon>Fibroporia</taxon>
    </lineage>
</organism>
<dbReference type="Pfam" id="PF00970">
    <property type="entry name" value="FAD_binding_6"/>
    <property type="match status" value="1"/>
</dbReference>
<gene>
    <name evidence="15" type="ORF">FIBRA_04807</name>
</gene>
<dbReference type="HOGENOM" id="CLU_003827_0_0_1"/>
<feature type="binding site" evidence="11">
    <location>
        <position position="262"/>
    </location>
    <ligand>
        <name>FAD</name>
        <dbReference type="ChEBI" id="CHEBI:57692"/>
    </ligand>
</feature>
<dbReference type="PROSITE" id="PS50255">
    <property type="entry name" value="CYTOCHROME_B5_2"/>
    <property type="match status" value="1"/>
</dbReference>
<dbReference type="InterPro" id="IPR014756">
    <property type="entry name" value="Ig_E-set"/>
</dbReference>
<dbReference type="GO" id="GO:0016491">
    <property type="term" value="F:oxidoreductase activity"/>
    <property type="evidence" value="ECO:0007669"/>
    <property type="project" value="UniProtKB-KW"/>
</dbReference>
<keyword evidence="10" id="KW-0520">NAD</keyword>
<evidence type="ECO:0000256" key="5">
    <source>
        <dbReference type="ARBA" id="ARBA00022630"/>
    </source>
</evidence>
<dbReference type="PRINTS" id="PR00363">
    <property type="entry name" value="CYTOCHROMEB5"/>
</dbReference>
<dbReference type="RefSeq" id="XP_012181984.1">
    <property type="nucleotide sequence ID" value="XM_012326594.1"/>
</dbReference>
<reference evidence="15 16" key="1">
    <citation type="journal article" date="2012" name="Appl. Environ. Microbiol.">
        <title>Short-read sequencing for genomic analysis of the brown rot fungus Fibroporia radiculosa.</title>
        <authorList>
            <person name="Tang J.D."/>
            <person name="Perkins A.D."/>
            <person name="Sonstegard T.S."/>
            <person name="Schroeder S.G."/>
            <person name="Burgess S.C."/>
            <person name="Diehl S.V."/>
        </authorList>
    </citation>
    <scope>NUCLEOTIDE SEQUENCE [LARGE SCALE GENOMIC DNA]</scope>
    <source>
        <strain evidence="15 16">TFFH 294</strain>
    </source>
</reference>
<dbReference type="PROSITE" id="PS51384">
    <property type="entry name" value="FAD_FR"/>
    <property type="match status" value="1"/>
</dbReference>
<keyword evidence="4 12" id="KW-0349">Heme</keyword>
<evidence type="ECO:0000259" key="14">
    <source>
        <dbReference type="PROSITE" id="PS51384"/>
    </source>
</evidence>
<evidence type="ECO:0000256" key="9">
    <source>
        <dbReference type="ARBA" id="ARBA00023004"/>
    </source>
</evidence>
<dbReference type="Gene3D" id="2.40.30.10">
    <property type="entry name" value="Translation factors"/>
    <property type="match status" value="1"/>
</dbReference>
<evidence type="ECO:0000256" key="7">
    <source>
        <dbReference type="ARBA" id="ARBA00022827"/>
    </source>
</evidence>
<keyword evidence="16" id="KW-1185">Reference proteome</keyword>
<comment type="similarity">
    <text evidence="2">Belongs to the flavoprotein pyridine nucleotide cytochrome reductase family.</text>
</comment>
<comment type="subunit">
    <text evidence="3">Homodimer.</text>
</comment>
<dbReference type="Pfam" id="PF00173">
    <property type="entry name" value="Cyt-b5"/>
    <property type="match status" value="1"/>
</dbReference>
<evidence type="ECO:0000256" key="4">
    <source>
        <dbReference type="ARBA" id="ARBA00022617"/>
    </source>
</evidence>
<dbReference type="GO" id="GO:0030151">
    <property type="term" value="F:molybdenum ion binding"/>
    <property type="evidence" value="ECO:0007669"/>
    <property type="project" value="InterPro"/>
</dbReference>
<keyword evidence="7 11" id="KW-0274">FAD</keyword>
<dbReference type="SMART" id="SM01117">
    <property type="entry name" value="Cyt-b5"/>
    <property type="match status" value="1"/>
</dbReference>
<feature type="domain" description="FAD-binding FR-type" evidence="14">
    <location>
        <begin position="206"/>
        <end position="320"/>
    </location>
</feature>
<evidence type="ECO:0000256" key="12">
    <source>
        <dbReference type="RuleBase" id="RU362121"/>
    </source>
</evidence>
<dbReference type="STRING" id="599839.J4IAD1"/>
<dbReference type="InterPro" id="IPR039261">
    <property type="entry name" value="FNR_nucleotide-bd"/>
</dbReference>
<dbReference type="PRINTS" id="PR00371">
    <property type="entry name" value="FPNCR"/>
</dbReference>
<dbReference type="OrthoDB" id="432685at2759"/>
<keyword evidence="5 11" id="KW-0285">Flavoprotein</keyword>
<dbReference type="PANTHER" id="PTHR19370">
    <property type="entry name" value="NADH-CYTOCHROME B5 REDUCTASE"/>
    <property type="match status" value="1"/>
</dbReference>
<dbReference type="Proteomes" id="UP000006352">
    <property type="component" value="Unassembled WGS sequence"/>
</dbReference>
<dbReference type="Pfam" id="PF03404">
    <property type="entry name" value="Mo-co_dimer"/>
    <property type="match status" value="1"/>
</dbReference>
<feature type="binding site" evidence="11">
    <location>
        <position position="294"/>
    </location>
    <ligand>
        <name>FAD</name>
        <dbReference type="ChEBI" id="CHEBI:57692"/>
    </ligand>
</feature>
<evidence type="ECO:0000313" key="15">
    <source>
        <dbReference type="EMBL" id="CCM02701.1"/>
    </source>
</evidence>
<keyword evidence="9 12" id="KW-0408">Iron</keyword>
<dbReference type="InParanoid" id="J4IAD1"/>
<dbReference type="Gene3D" id="3.10.120.10">
    <property type="entry name" value="Cytochrome b5-like heme/steroid binding domain"/>
    <property type="match status" value="1"/>
</dbReference>
<dbReference type="InterPro" id="IPR001433">
    <property type="entry name" value="OxRdtase_FAD/NAD-bd"/>
</dbReference>
<proteinExistence type="inferred from homology"/>
<evidence type="ECO:0000256" key="6">
    <source>
        <dbReference type="ARBA" id="ARBA00022723"/>
    </source>
</evidence>
<dbReference type="GeneID" id="24097612"/>
<comment type="similarity">
    <text evidence="12">Belongs to the cytochrome b5 family.</text>
</comment>
<evidence type="ECO:0000256" key="10">
    <source>
        <dbReference type="ARBA" id="ARBA00023027"/>
    </source>
</evidence>
<dbReference type="Gene3D" id="2.60.40.650">
    <property type="match status" value="1"/>
</dbReference>
<name>J4IAD1_9APHY</name>
<dbReference type="PROSITE" id="PS00191">
    <property type="entry name" value="CYTOCHROME_B5_1"/>
    <property type="match status" value="1"/>
</dbReference>
<dbReference type="Pfam" id="PF00175">
    <property type="entry name" value="NAD_binding_1"/>
    <property type="match status" value="1"/>
</dbReference>
<accession>J4IAD1</accession>
<dbReference type="InterPro" id="IPR017938">
    <property type="entry name" value="Riboflavin_synthase-like_b-brl"/>
</dbReference>
<dbReference type="SUPFAM" id="SSF52343">
    <property type="entry name" value="Ferredoxin reductase-like, C-terminal NADP-linked domain"/>
    <property type="match status" value="1"/>
</dbReference>
<dbReference type="InterPro" id="IPR017927">
    <property type="entry name" value="FAD-bd_FR_type"/>
</dbReference>
<feature type="binding site" evidence="11">
    <location>
        <position position="295"/>
    </location>
    <ligand>
        <name>FAD</name>
        <dbReference type="ChEBI" id="CHEBI:57692"/>
    </ligand>
</feature>
<dbReference type="Gene3D" id="3.40.50.80">
    <property type="entry name" value="Nucleotide-binding domain of ferredoxin-NADP reductase (FNR) module"/>
    <property type="match status" value="1"/>
</dbReference>
<dbReference type="InterPro" id="IPR005066">
    <property type="entry name" value="MoCF_OxRdtse_dimer"/>
</dbReference>
<comment type="cofactor">
    <cofactor evidence="1 11">
        <name>FAD</name>
        <dbReference type="ChEBI" id="CHEBI:57692"/>
    </cofactor>
</comment>
<dbReference type="EMBL" id="HE797089">
    <property type="protein sequence ID" value="CCM02701.1"/>
    <property type="molecule type" value="Genomic_DNA"/>
</dbReference>
<evidence type="ECO:0000256" key="3">
    <source>
        <dbReference type="ARBA" id="ARBA00011738"/>
    </source>
</evidence>
<dbReference type="SUPFAM" id="SSF63380">
    <property type="entry name" value="Riboflavin synthase domain-like"/>
    <property type="match status" value="1"/>
</dbReference>
<feature type="binding site" evidence="11">
    <location>
        <position position="279"/>
    </location>
    <ligand>
        <name>FAD</name>
        <dbReference type="ChEBI" id="CHEBI:57692"/>
    </ligand>
</feature>
<feature type="domain" description="Cytochrome b5 heme-binding" evidence="13">
    <location>
        <begin position="125"/>
        <end position="181"/>
    </location>
</feature>
<dbReference type="InterPro" id="IPR001709">
    <property type="entry name" value="Flavoprot_Pyr_Nucl_cyt_Rdtase"/>
</dbReference>
<keyword evidence="6 12" id="KW-0479">Metal-binding</keyword>
<dbReference type="GO" id="GO:0020037">
    <property type="term" value="F:heme binding"/>
    <property type="evidence" value="ECO:0007669"/>
    <property type="project" value="UniProtKB-UniRule"/>
</dbReference>
<sequence>MALSSLTNADSIYVRAMDEAMNTQPRDMYPNPTSMMNNWWFRIAINKTGSELQFVHPAPVGKIALGWMETMKAEGRDFLRPVFGSSSNVRELSDIPSAADTEVALTKEGVSRRISFSELRAKHCFAVKGEVYDATPYLDEHPGGAESILLVAGDDATDDFVAIHSADAKHKLRQFHVGTLIPSSTKTRAMPPEIVSHEPTSFLNPKIWKVVRLVKVQRVNHDTFLYQFSLGKSTDTQLLGLPIGHHVFVRLRRKDTREIVQRAYTPVSQRDTAGHIDFLVKLYLPCESLPLGGKMTTGFSQLEVGDEIEIKGPLGAFTWQGRGSVIWKGTHRTVREIGMICGGSGITPILQVLRSIVHDRADETRVWLIDANKTDADILCLEELSELQRLRGAERLRIHHTLSVTPEGWEYSTGRITNTMLIEHLPRPSQDAMILACGPQAMITETVKPGLQRCGWDTDQMLVIF</sequence>
<protein>
    <submittedName>
        <fullName evidence="15">Uncharacterized protein</fullName>
    </submittedName>
</protein>
<keyword evidence="8" id="KW-0560">Oxidoreductase</keyword>
<dbReference type="InterPro" id="IPR001199">
    <property type="entry name" value="Cyt_B5-like_heme/steroid-bd"/>
</dbReference>
<dbReference type="GO" id="GO:0071949">
    <property type="term" value="F:FAD binding"/>
    <property type="evidence" value="ECO:0007669"/>
    <property type="project" value="TreeGrafter"/>
</dbReference>
<evidence type="ECO:0000259" key="13">
    <source>
        <dbReference type="PROSITE" id="PS50255"/>
    </source>
</evidence>
<dbReference type="CDD" id="cd06183">
    <property type="entry name" value="cyt_b5_reduct_like"/>
    <property type="match status" value="1"/>
</dbReference>
<dbReference type="InterPro" id="IPR008333">
    <property type="entry name" value="Cbr1-like_FAD-bd_dom"/>
</dbReference>
<dbReference type="SUPFAM" id="SSF81296">
    <property type="entry name" value="E set domains"/>
    <property type="match status" value="1"/>
</dbReference>
<feature type="binding site" evidence="11">
    <location>
        <position position="281"/>
    </location>
    <ligand>
        <name>FAD</name>
        <dbReference type="ChEBI" id="CHEBI:57692"/>
    </ligand>
</feature>
<dbReference type="InterPro" id="IPR001834">
    <property type="entry name" value="CBR-like"/>
</dbReference>
<dbReference type="InterPro" id="IPR018506">
    <property type="entry name" value="Cyt_B5_heme-BS"/>
</dbReference>